<dbReference type="GO" id="GO:0005524">
    <property type="term" value="F:ATP binding"/>
    <property type="evidence" value="ECO:0007669"/>
    <property type="project" value="UniProtKB-KW"/>
</dbReference>
<evidence type="ECO:0000256" key="2">
    <source>
        <dbReference type="ARBA" id="ARBA00022840"/>
    </source>
</evidence>
<accession>A0A8S0X9F0</accession>
<dbReference type="InterPro" id="IPR025943">
    <property type="entry name" value="Sigma_54_int_dom_ATP-bd_2"/>
</dbReference>
<keyword evidence="2" id="KW-0067">ATP-binding</keyword>
<dbReference type="GO" id="GO:0043565">
    <property type="term" value="F:sequence-specific DNA binding"/>
    <property type="evidence" value="ECO:0007669"/>
    <property type="project" value="InterPro"/>
</dbReference>
<dbReference type="Gene3D" id="1.10.10.60">
    <property type="entry name" value="Homeodomain-like"/>
    <property type="match status" value="1"/>
</dbReference>
<dbReference type="InterPro" id="IPR025944">
    <property type="entry name" value="Sigma_54_int_dom_CS"/>
</dbReference>
<evidence type="ECO:0000256" key="3">
    <source>
        <dbReference type="ARBA" id="ARBA00023015"/>
    </source>
</evidence>
<dbReference type="PANTHER" id="PTHR32071">
    <property type="entry name" value="TRANSCRIPTIONAL REGULATORY PROTEIN"/>
    <property type="match status" value="1"/>
</dbReference>
<dbReference type="Gene3D" id="1.10.8.60">
    <property type="match status" value="1"/>
</dbReference>
<dbReference type="InterPro" id="IPR058031">
    <property type="entry name" value="AAA_lid_NorR"/>
</dbReference>
<dbReference type="InterPro" id="IPR002078">
    <property type="entry name" value="Sigma_54_int"/>
</dbReference>
<dbReference type="GO" id="GO:0006355">
    <property type="term" value="P:regulation of DNA-templated transcription"/>
    <property type="evidence" value="ECO:0007669"/>
    <property type="project" value="InterPro"/>
</dbReference>
<keyword evidence="5" id="KW-0804">Transcription</keyword>
<dbReference type="PROSITE" id="PS00676">
    <property type="entry name" value="SIGMA54_INTERACT_2"/>
    <property type="match status" value="1"/>
</dbReference>
<dbReference type="RefSeq" id="WP_174626974.1">
    <property type="nucleotide sequence ID" value="NZ_CADCXN010000091.1"/>
</dbReference>
<organism evidence="7 8">
    <name type="scientific">Candidatus Methylobacter favarea</name>
    <dbReference type="NCBI Taxonomy" id="2707345"/>
    <lineage>
        <taxon>Bacteria</taxon>
        <taxon>Pseudomonadati</taxon>
        <taxon>Pseudomonadota</taxon>
        <taxon>Gammaproteobacteria</taxon>
        <taxon>Methylococcales</taxon>
        <taxon>Methylococcaceae</taxon>
        <taxon>Methylobacter</taxon>
    </lineage>
</organism>
<feature type="domain" description="Sigma-54 factor interaction" evidence="6">
    <location>
        <begin position="208"/>
        <end position="437"/>
    </location>
</feature>
<dbReference type="SUPFAM" id="SSF52540">
    <property type="entry name" value="P-loop containing nucleoside triphosphate hydrolases"/>
    <property type="match status" value="1"/>
</dbReference>
<dbReference type="SUPFAM" id="SSF46689">
    <property type="entry name" value="Homeodomain-like"/>
    <property type="match status" value="1"/>
</dbReference>
<evidence type="ECO:0000256" key="1">
    <source>
        <dbReference type="ARBA" id="ARBA00022741"/>
    </source>
</evidence>
<evidence type="ECO:0000313" key="7">
    <source>
        <dbReference type="EMBL" id="CAA9892196.1"/>
    </source>
</evidence>
<dbReference type="InterPro" id="IPR025662">
    <property type="entry name" value="Sigma_54_int_dom_ATP-bd_1"/>
</dbReference>
<sequence>MNTTSLSDLTPVFFLQTFIIELMHASEQQGQKHCEQLIEHIAKTAGCFFEETYREETHKSDALNSESYIELILGLKNNIGGKFSLASSNQDCITVTNSCCPFGDQVTNFPELCRMTSSVFGGIAARNFGYAKVEIKKSIARRDGKCEVCVYTNPNAATGHPGMEYTDTTPVKEVQDMNDLHSRIEESMQQIWRKQGKLPAKKQQSPAIIAKSPMMQKILQSIQVVAPTLATVLIQGQTGVGKELIARAIHAMSERCQKPFIPINCGAIPESLIESVLFGHEKGAFTGAIEIHQGYFERAEGGTLFLDEVDTLSPAAQIRLLRVLQEGELERVGGKQILPVDLRIISATNNNLEELVKEGSFRNDLYYRLNVVRLRIPPLSERPEDLPYLVQLIVQRLSKKYNRQIESVSREIMQKIRAYSWPGNVRELENILERSLLFASGKEMTELDLELPETGSIDEWKNIKEHSVARIERAYLETALKQHQGNVKKVAEIMSITPRAVYGKLKKYALNAADYRNLVSRAQDVSEI</sequence>
<gene>
    <name evidence="7" type="ORF">METHB2_60088</name>
</gene>
<keyword evidence="8" id="KW-1185">Reference proteome</keyword>
<dbReference type="InterPro" id="IPR027417">
    <property type="entry name" value="P-loop_NTPase"/>
</dbReference>
<evidence type="ECO:0000256" key="4">
    <source>
        <dbReference type="ARBA" id="ARBA00023125"/>
    </source>
</evidence>
<dbReference type="InterPro" id="IPR041359">
    <property type="entry name" value="MetOD1"/>
</dbReference>
<keyword evidence="3" id="KW-0805">Transcription regulation</keyword>
<dbReference type="Pfam" id="PF18546">
    <property type="entry name" value="MetOD1"/>
    <property type="match status" value="1"/>
</dbReference>
<keyword evidence="1" id="KW-0547">Nucleotide-binding</keyword>
<evidence type="ECO:0000259" key="6">
    <source>
        <dbReference type="PROSITE" id="PS50045"/>
    </source>
</evidence>
<dbReference type="Proteomes" id="UP000494216">
    <property type="component" value="Unassembled WGS sequence"/>
</dbReference>
<dbReference type="EMBL" id="CADCXN010000091">
    <property type="protein sequence ID" value="CAA9892196.1"/>
    <property type="molecule type" value="Genomic_DNA"/>
</dbReference>
<name>A0A8S0X9F0_9GAMM</name>
<protein>
    <submittedName>
        <fullName evidence="7">Fis family sigma-54 specific transcriptional regulator</fullName>
    </submittedName>
</protein>
<dbReference type="FunFam" id="3.40.50.300:FF:000006">
    <property type="entry name" value="DNA-binding transcriptional regulator NtrC"/>
    <property type="match status" value="1"/>
</dbReference>
<dbReference type="Pfam" id="PF25601">
    <property type="entry name" value="AAA_lid_14"/>
    <property type="match status" value="1"/>
</dbReference>
<dbReference type="PROSITE" id="PS50045">
    <property type="entry name" value="SIGMA54_INTERACT_4"/>
    <property type="match status" value="1"/>
</dbReference>
<dbReference type="InterPro" id="IPR002197">
    <property type="entry name" value="HTH_Fis"/>
</dbReference>
<dbReference type="PRINTS" id="PR01590">
    <property type="entry name" value="HTHFIS"/>
</dbReference>
<dbReference type="InterPro" id="IPR003593">
    <property type="entry name" value="AAA+_ATPase"/>
</dbReference>
<dbReference type="Pfam" id="PF02954">
    <property type="entry name" value="HTH_8"/>
    <property type="match status" value="1"/>
</dbReference>
<dbReference type="AlphaFoldDB" id="A0A8S0X9F0"/>
<proteinExistence type="predicted"/>
<dbReference type="PROSITE" id="PS00675">
    <property type="entry name" value="SIGMA54_INTERACT_1"/>
    <property type="match status" value="1"/>
</dbReference>
<dbReference type="PROSITE" id="PS00688">
    <property type="entry name" value="SIGMA54_INTERACT_3"/>
    <property type="match status" value="1"/>
</dbReference>
<dbReference type="InterPro" id="IPR009057">
    <property type="entry name" value="Homeodomain-like_sf"/>
</dbReference>
<comment type="caution">
    <text evidence="7">The sequence shown here is derived from an EMBL/GenBank/DDBJ whole genome shotgun (WGS) entry which is preliminary data.</text>
</comment>
<dbReference type="Gene3D" id="3.40.50.300">
    <property type="entry name" value="P-loop containing nucleotide triphosphate hydrolases"/>
    <property type="match status" value="1"/>
</dbReference>
<reference evidence="7 8" key="1">
    <citation type="submission" date="2020-02" db="EMBL/GenBank/DDBJ databases">
        <authorList>
            <person name="Hogendoorn C."/>
        </authorList>
    </citation>
    <scope>NUCLEOTIDE SEQUENCE [LARGE SCALE GENOMIC DNA]</scope>
    <source>
        <strain evidence="7">METHB21</strain>
    </source>
</reference>
<dbReference type="CDD" id="cd00009">
    <property type="entry name" value="AAA"/>
    <property type="match status" value="1"/>
</dbReference>
<evidence type="ECO:0000256" key="5">
    <source>
        <dbReference type="ARBA" id="ARBA00023163"/>
    </source>
</evidence>
<dbReference type="Pfam" id="PF00158">
    <property type="entry name" value="Sigma54_activat"/>
    <property type="match status" value="1"/>
</dbReference>
<evidence type="ECO:0000313" key="8">
    <source>
        <dbReference type="Proteomes" id="UP000494216"/>
    </source>
</evidence>
<dbReference type="SMART" id="SM00382">
    <property type="entry name" value="AAA"/>
    <property type="match status" value="1"/>
</dbReference>
<keyword evidence="4" id="KW-0238">DNA-binding</keyword>